<keyword evidence="5" id="KW-0175">Coiled coil</keyword>
<feature type="compositionally biased region" description="Basic and acidic residues" evidence="6">
    <location>
        <begin position="164"/>
        <end position="175"/>
    </location>
</feature>
<name>A0A6S7IUU5_PARCT</name>
<dbReference type="PIRSF" id="PIRSF023577">
    <property type="entry name" value="ENOS_interacting"/>
    <property type="match status" value="1"/>
</dbReference>
<feature type="compositionally biased region" description="Basic and acidic residues" evidence="6">
    <location>
        <begin position="123"/>
        <end position="137"/>
    </location>
</feature>
<organism evidence="7 8">
    <name type="scientific">Paramuricea clavata</name>
    <name type="common">Red gorgonian</name>
    <name type="synonym">Violescent sea-whip</name>
    <dbReference type="NCBI Taxonomy" id="317549"/>
    <lineage>
        <taxon>Eukaryota</taxon>
        <taxon>Metazoa</taxon>
        <taxon>Cnidaria</taxon>
        <taxon>Anthozoa</taxon>
        <taxon>Octocorallia</taxon>
        <taxon>Malacalcyonacea</taxon>
        <taxon>Plexauridae</taxon>
        <taxon>Paramuricea</taxon>
    </lineage>
</organism>
<evidence type="ECO:0000256" key="4">
    <source>
        <dbReference type="PIRNR" id="PIRNR023577"/>
    </source>
</evidence>
<gene>
    <name evidence="7" type="ORF">PACLA_8A073149</name>
</gene>
<dbReference type="InterPro" id="IPR013083">
    <property type="entry name" value="Znf_RING/FYVE/PHD"/>
</dbReference>
<dbReference type="GO" id="GO:0061630">
    <property type="term" value="F:ubiquitin protein ligase activity"/>
    <property type="evidence" value="ECO:0007669"/>
    <property type="project" value="InterPro"/>
</dbReference>
<dbReference type="PANTHER" id="PTHR13063:SF10">
    <property type="entry name" value="NITRIC OXIDE SYNTHASE-INTERACTING PROTEIN"/>
    <property type="match status" value="1"/>
</dbReference>
<dbReference type="OrthoDB" id="116827at2759"/>
<dbReference type="Gene3D" id="3.30.40.10">
    <property type="entry name" value="Zinc/RING finger domain, C3HC4 (zinc finger)"/>
    <property type="match status" value="2"/>
</dbReference>
<dbReference type="GO" id="GO:0005634">
    <property type="term" value="C:nucleus"/>
    <property type="evidence" value="ECO:0007669"/>
    <property type="project" value="UniProtKB-SubCell"/>
</dbReference>
<dbReference type="EMBL" id="CACRXK020012341">
    <property type="protein sequence ID" value="CAB4023144.1"/>
    <property type="molecule type" value="Genomic_DNA"/>
</dbReference>
<protein>
    <submittedName>
        <fullName evidence="7">Nitric oxide synthase-interacting</fullName>
    </submittedName>
</protein>
<dbReference type="InterPro" id="IPR016818">
    <property type="entry name" value="NOSIP"/>
</dbReference>
<dbReference type="SUPFAM" id="SSF57850">
    <property type="entry name" value="RING/U-box"/>
    <property type="match status" value="2"/>
</dbReference>
<evidence type="ECO:0000313" key="7">
    <source>
        <dbReference type="EMBL" id="CAB4023144.1"/>
    </source>
</evidence>
<comment type="caution">
    <text evidence="7">The sequence shown here is derived from an EMBL/GenBank/DDBJ whole genome shotgun (WGS) entry which is preliminary data.</text>
</comment>
<keyword evidence="8" id="KW-1185">Reference proteome</keyword>
<dbReference type="Pfam" id="PF15906">
    <property type="entry name" value="zf-NOSIP"/>
    <property type="match status" value="1"/>
</dbReference>
<evidence type="ECO:0000256" key="6">
    <source>
        <dbReference type="SAM" id="MobiDB-lite"/>
    </source>
</evidence>
<feature type="region of interest" description="Disordered" evidence="6">
    <location>
        <begin position="123"/>
        <end position="181"/>
    </location>
</feature>
<sequence length="291" mass="32453">MTRHGKNCTAGAVYTYHERKKDAEQSGFGSKNVRLGKDSVKDFDCCSLTLQPCREPVITPDGYLYDKESILESLLHQKKEMARKTKAFEKQKRREEQEKHELKVAMERSKVERFEKLEKRLTTKPHDAFNTSKKDEPSTSTANNTKVGKELPSFWIPSLTPQAKPDEAKKPDTKTRCPMSGKPLRIKDLIPVKFTVAAGDDKSLITREVRYKCAVTHDALGNSVPCAVLANTGNVVTMDCVEKLIKKDMLCPFTSEKLKESDIVAIQRGGTGFSGSGVELSAKKDGPAMQV</sequence>
<evidence type="ECO:0000256" key="1">
    <source>
        <dbReference type="ARBA" id="ARBA00004123"/>
    </source>
</evidence>
<evidence type="ECO:0000256" key="5">
    <source>
        <dbReference type="SAM" id="Coils"/>
    </source>
</evidence>
<dbReference type="InterPro" id="IPR031790">
    <property type="entry name" value="Znf-NOSIP"/>
</dbReference>
<comment type="similarity">
    <text evidence="2 4">Belongs to the NOSIP family.</text>
</comment>
<comment type="subcellular location">
    <subcellularLocation>
        <location evidence="1 4">Nucleus</location>
    </subcellularLocation>
</comment>
<evidence type="ECO:0000313" key="8">
    <source>
        <dbReference type="Proteomes" id="UP001152795"/>
    </source>
</evidence>
<dbReference type="FunFam" id="3.30.40.10:FF:001144">
    <property type="entry name" value="Nitric oxide synthase-interacting protein"/>
    <property type="match status" value="1"/>
</dbReference>
<dbReference type="Proteomes" id="UP001152795">
    <property type="component" value="Unassembled WGS sequence"/>
</dbReference>
<dbReference type="AlphaFoldDB" id="A0A6S7IUU5"/>
<reference evidence="7" key="1">
    <citation type="submission" date="2020-04" db="EMBL/GenBank/DDBJ databases">
        <authorList>
            <person name="Alioto T."/>
            <person name="Alioto T."/>
            <person name="Gomez Garrido J."/>
        </authorList>
    </citation>
    <scope>NUCLEOTIDE SEQUENCE</scope>
    <source>
        <strain evidence="7">A484AB</strain>
    </source>
</reference>
<dbReference type="PANTHER" id="PTHR13063">
    <property type="entry name" value="ENOS INTERACTING PROTEIN"/>
    <property type="match status" value="1"/>
</dbReference>
<accession>A0A6S7IUU5</accession>
<proteinExistence type="inferred from homology"/>
<dbReference type="CDD" id="cd16662">
    <property type="entry name" value="RING-Ubox2_NOSIP"/>
    <property type="match status" value="1"/>
</dbReference>
<keyword evidence="3 4" id="KW-0539">Nucleus</keyword>
<evidence type="ECO:0000256" key="2">
    <source>
        <dbReference type="ARBA" id="ARBA00008126"/>
    </source>
</evidence>
<dbReference type="CDD" id="cd16661">
    <property type="entry name" value="RING-Ubox1_NOSIP"/>
    <property type="match status" value="1"/>
</dbReference>
<feature type="coiled-coil region" evidence="5">
    <location>
        <begin position="71"/>
        <end position="112"/>
    </location>
</feature>
<evidence type="ECO:0000256" key="3">
    <source>
        <dbReference type="ARBA" id="ARBA00023242"/>
    </source>
</evidence>